<dbReference type="PRINTS" id="PR00792">
    <property type="entry name" value="PEPSIN"/>
</dbReference>
<dbReference type="EMBL" id="CP119901">
    <property type="protein sequence ID" value="WFD22091.1"/>
    <property type="molecule type" value="Genomic_DNA"/>
</dbReference>
<evidence type="ECO:0000256" key="3">
    <source>
        <dbReference type="SAM" id="MobiDB-lite"/>
    </source>
</evidence>
<dbReference type="InterPro" id="IPR021109">
    <property type="entry name" value="Peptidase_aspartic_dom_sf"/>
</dbReference>
<feature type="chain" id="PRO_5042263067" evidence="4">
    <location>
        <begin position="20"/>
        <end position="381"/>
    </location>
</feature>
<dbReference type="InterPro" id="IPR033121">
    <property type="entry name" value="PEPTIDASE_A1"/>
</dbReference>
<reference evidence="6" key="1">
    <citation type="submission" date="2023-03" db="EMBL/GenBank/DDBJ databases">
        <title>Mating type loci evolution in Malassezia.</title>
        <authorList>
            <person name="Coelho M.A."/>
        </authorList>
    </citation>
    <scope>NUCLEOTIDE SEQUENCE</scope>
    <source>
        <strain evidence="6">CBS 12830</strain>
    </source>
</reference>
<evidence type="ECO:0000256" key="2">
    <source>
        <dbReference type="PIRSR" id="PIRSR601461-1"/>
    </source>
</evidence>
<dbReference type="Pfam" id="PF00026">
    <property type="entry name" value="Asp"/>
    <property type="match status" value="1"/>
</dbReference>
<dbReference type="SUPFAM" id="SSF50630">
    <property type="entry name" value="Acid proteases"/>
    <property type="match status" value="1"/>
</dbReference>
<gene>
    <name evidence="6" type="ORF">MEQU1_000753</name>
</gene>
<keyword evidence="6" id="KW-0378">Hydrolase</keyword>
<accession>A0AAF0ECE8</accession>
<dbReference type="PANTHER" id="PTHR47966:SF57">
    <property type="entry name" value="PEPTIDASE A1 DOMAIN-CONTAINING PROTEIN"/>
    <property type="match status" value="1"/>
</dbReference>
<feature type="active site" evidence="2">
    <location>
        <position position="117"/>
    </location>
</feature>
<dbReference type="CDD" id="cd05471">
    <property type="entry name" value="pepsin_like"/>
    <property type="match status" value="1"/>
</dbReference>
<feature type="region of interest" description="Disordered" evidence="3">
    <location>
        <begin position="125"/>
        <end position="148"/>
    </location>
</feature>
<dbReference type="GO" id="GO:0006508">
    <property type="term" value="P:proteolysis"/>
    <property type="evidence" value="ECO:0007669"/>
    <property type="project" value="InterPro"/>
</dbReference>
<keyword evidence="7" id="KW-1185">Reference proteome</keyword>
<feature type="compositionally biased region" description="Low complexity" evidence="3">
    <location>
        <begin position="134"/>
        <end position="148"/>
    </location>
</feature>
<evidence type="ECO:0000313" key="6">
    <source>
        <dbReference type="EMBL" id="WFD22091.1"/>
    </source>
</evidence>
<sequence>MLLPIHLVLGVLAATLTAAEPTGNFSIPLSRRQSTGDFSLQQVDVFSSDLNDIVVKYSRAFDNFFRNTGRQHPLQSNKLLRRADEASVDLRNVDNGLLWTGEVQFGSPPQTIYIDFDTGSADTLVNPGAYDPDSSSSSHNTKKSFSNTYGDGRKANGTIYTDDFSIGGISGKHVAIGLAKNDFIASRESPNKGISGLSMPSIQTFPSACKPFFHTLRDQGAVSQGIFQFTIKTGSGSSLHLGGIDSSKYTGSITWVDFDPSDGFYVASASINGKNIKTILDSGTSLIIGPPDEVKDLLQSIDGVKVSDQQGQIMGTFSCSENPKVNVKYGGKTFPLIHTHLKQSDTINLPMNAWIMGDPFFQSASVIFDQDNNRLGFAKQA</sequence>
<dbReference type="GO" id="GO:0004190">
    <property type="term" value="F:aspartic-type endopeptidase activity"/>
    <property type="evidence" value="ECO:0007669"/>
    <property type="project" value="UniProtKB-EC"/>
</dbReference>
<dbReference type="AlphaFoldDB" id="A0AAF0ECE8"/>
<proteinExistence type="inferred from homology"/>
<dbReference type="Proteomes" id="UP001214415">
    <property type="component" value="Chromosome 2"/>
</dbReference>
<feature type="domain" description="Peptidase A1" evidence="5">
    <location>
        <begin position="99"/>
        <end position="378"/>
    </location>
</feature>
<feature type="active site" evidence="2">
    <location>
        <position position="281"/>
    </location>
</feature>
<feature type="signal peptide" evidence="4">
    <location>
        <begin position="1"/>
        <end position="19"/>
    </location>
</feature>
<name>A0AAF0ECE8_9BASI</name>
<keyword evidence="4" id="KW-0732">Signal</keyword>
<dbReference type="InterPro" id="IPR034164">
    <property type="entry name" value="Pepsin-like_dom"/>
</dbReference>
<evidence type="ECO:0000256" key="1">
    <source>
        <dbReference type="ARBA" id="ARBA00007447"/>
    </source>
</evidence>
<dbReference type="InterPro" id="IPR001461">
    <property type="entry name" value="Aspartic_peptidase_A1"/>
</dbReference>
<evidence type="ECO:0000313" key="7">
    <source>
        <dbReference type="Proteomes" id="UP001214415"/>
    </source>
</evidence>
<evidence type="ECO:0000259" key="5">
    <source>
        <dbReference type="PROSITE" id="PS51767"/>
    </source>
</evidence>
<protein>
    <submittedName>
        <fullName evidence="6">Cathepsin D</fullName>
        <ecNumber evidence="6">3.4.23.5</ecNumber>
    </submittedName>
</protein>
<organism evidence="6 7">
    <name type="scientific">Malassezia equina</name>
    <dbReference type="NCBI Taxonomy" id="1381935"/>
    <lineage>
        <taxon>Eukaryota</taxon>
        <taxon>Fungi</taxon>
        <taxon>Dikarya</taxon>
        <taxon>Basidiomycota</taxon>
        <taxon>Ustilaginomycotina</taxon>
        <taxon>Malasseziomycetes</taxon>
        <taxon>Malasseziales</taxon>
        <taxon>Malasseziaceae</taxon>
        <taxon>Malassezia</taxon>
    </lineage>
</organism>
<comment type="similarity">
    <text evidence="1">Belongs to the peptidase A1 family.</text>
</comment>
<dbReference type="PROSITE" id="PS51767">
    <property type="entry name" value="PEPTIDASE_A1"/>
    <property type="match status" value="1"/>
</dbReference>
<evidence type="ECO:0000256" key="4">
    <source>
        <dbReference type="SAM" id="SignalP"/>
    </source>
</evidence>
<dbReference type="Gene3D" id="2.40.70.10">
    <property type="entry name" value="Acid Proteases"/>
    <property type="match status" value="2"/>
</dbReference>
<dbReference type="EC" id="3.4.23.5" evidence="6"/>
<dbReference type="PANTHER" id="PTHR47966">
    <property type="entry name" value="BETA-SITE APP-CLEAVING ENZYME, ISOFORM A-RELATED"/>
    <property type="match status" value="1"/>
</dbReference>